<comment type="cofactor">
    <cofactor evidence="1">
        <name>FMN</name>
        <dbReference type="ChEBI" id="CHEBI:58210"/>
    </cofactor>
</comment>
<feature type="domain" description="Flavin reductase like" evidence="5">
    <location>
        <begin position="30"/>
        <end position="184"/>
    </location>
</feature>
<dbReference type="SMART" id="SM00903">
    <property type="entry name" value="Flavin_Reduct"/>
    <property type="match status" value="1"/>
</dbReference>
<evidence type="ECO:0000313" key="6">
    <source>
        <dbReference type="EMBL" id="MEB4592895.1"/>
    </source>
</evidence>
<keyword evidence="3" id="KW-0288">FMN</keyword>
<dbReference type="Proteomes" id="UP001308005">
    <property type="component" value="Unassembled WGS sequence"/>
</dbReference>
<dbReference type="Pfam" id="PF01613">
    <property type="entry name" value="Flavin_Reduct"/>
    <property type="match status" value="1"/>
</dbReference>
<protein>
    <submittedName>
        <fullName evidence="6">Flavin reductase family protein</fullName>
        <ecNumber evidence="6">1.5.1.-</ecNumber>
    </submittedName>
</protein>
<reference evidence="6 7" key="2">
    <citation type="submission" date="2024-01" db="EMBL/GenBank/DDBJ databases">
        <authorList>
            <person name="Xie X."/>
        </authorList>
    </citation>
    <scope>NUCLEOTIDE SEQUENCE [LARGE SCALE GENOMIC DNA]</scope>
    <source>
        <strain evidence="6">SCUT-1</strain>
    </source>
</reference>
<evidence type="ECO:0000256" key="4">
    <source>
        <dbReference type="ARBA" id="ARBA00038054"/>
    </source>
</evidence>
<comment type="caution">
    <text evidence="6">The sequence shown here is derived from an EMBL/GenBank/DDBJ whole genome shotgun (WGS) entry which is preliminary data.</text>
</comment>
<dbReference type="Gene3D" id="2.30.110.10">
    <property type="entry name" value="Electron Transport, Fmn-binding Protein, Chain A"/>
    <property type="match status" value="1"/>
</dbReference>
<gene>
    <name evidence="6" type="ORF">VSS37_18090</name>
</gene>
<proteinExistence type="inferred from homology"/>
<keyword evidence="6" id="KW-0560">Oxidoreductase</keyword>
<dbReference type="PANTHER" id="PTHR33798:SF5">
    <property type="entry name" value="FLAVIN REDUCTASE LIKE DOMAIN-CONTAINING PROTEIN"/>
    <property type="match status" value="1"/>
</dbReference>
<dbReference type="PANTHER" id="PTHR33798">
    <property type="entry name" value="FLAVOPROTEIN OXYGENASE"/>
    <property type="match status" value="1"/>
</dbReference>
<dbReference type="SUPFAM" id="SSF50475">
    <property type="entry name" value="FMN-binding split barrel"/>
    <property type="match status" value="1"/>
</dbReference>
<evidence type="ECO:0000313" key="7">
    <source>
        <dbReference type="Proteomes" id="UP001308005"/>
    </source>
</evidence>
<sequence>MRKTTGLTAMYLDFTQMLPAEIYFAMTQTLVPRPIAWVLSENADGGLNLAPFSYFSAVNSDPPLLSVSVGSKPDGSLKDTRANILQRQHFVVHIAHTDMLEALNASAQPLPAGESEVEMLGLETVPFEGFSLPRLKACRVAFACELHAEVPLGNAAYSLLLGRITALYADDNIASRNAKGRFRVDAAALQPLGRLGADEYVRFGETLTLKRPD</sequence>
<name>A0ABU6D1J0_9GAMM</name>
<organism evidence="6 7">
    <name type="scientific">Candidatus Thiothrix phosphatis</name>
    <dbReference type="NCBI Taxonomy" id="3112415"/>
    <lineage>
        <taxon>Bacteria</taxon>
        <taxon>Pseudomonadati</taxon>
        <taxon>Pseudomonadota</taxon>
        <taxon>Gammaproteobacteria</taxon>
        <taxon>Thiotrichales</taxon>
        <taxon>Thiotrichaceae</taxon>
        <taxon>Thiothrix</taxon>
    </lineage>
</organism>
<reference evidence="7" key="1">
    <citation type="submission" date="2023-07" db="EMBL/GenBank/DDBJ databases">
        <title>The carbon used by Thiothrix.</title>
        <authorList>
            <person name="Chen L."/>
        </authorList>
    </citation>
    <scope>NUCLEOTIDE SEQUENCE [LARGE SCALE GENOMIC DNA]</scope>
</reference>
<dbReference type="EC" id="1.5.1.-" evidence="6"/>
<keyword evidence="7" id="KW-1185">Reference proteome</keyword>
<accession>A0ABU6D1J0</accession>
<dbReference type="InterPro" id="IPR002563">
    <property type="entry name" value="Flavin_Rdtase-like_dom"/>
</dbReference>
<evidence type="ECO:0000259" key="5">
    <source>
        <dbReference type="SMART" id="SM00903"/>
    </source>
</evidence>
<dbReference type="RefSeq" id="WP_324697437.1">
    <property type="nucleotide sequence ID" value="NZ_JAYMYJ010000145.1"/>
</dbReference>
<evidence type="ECO:0000256" key="1">
    <source>
        <dbReference type="ARBA" id="ARBA00001917"/>
    </source>
</evidence>
<dbReference type="GO" id="GO:0016491">
    <property type="term" value="F:oxidoreductase activity"/>
    <property type="evidence" value="ECO:0007669"/>
    <property type="project" value="UniProtKB-KW"/>
</dbReference>
<dbReference type="EMBL" id="JAYMYJ010000145">
    <property type="protein sequence ID" value="MEB4592895.1"/>
    <property type="molecule type" value="Genomic_DNA"/>
</dbReference>
<keyword evidence="2" id="KW-0285">Flavoprotein</keyword>
<dbReference type="InterPro" id="IPR012349">
    <property type="entry name" value="Split_barrel_FMN-bd"/>
</dbReference>
<evidence type="ECO:0000256" key="3">
    <source>
        <dbReference type="ARBA" id="ARBA00022643"/>
    </source>
</evidence>
<evidence type="ECO:0000256" key="2">
    <source>
        <dbReference type="ARBA" id="ARBA00022630"/>
    </source>
</evidence>
<comment type="similarity">
    <text evidence="4">Belongs to the flavoredoxin family.</text>
</comment>